<reference evidence="8 9" key="1">
    <citation type="journal article" date="2020" name="G3 (Bethesda)">
        <title>Improved Reference Genome for Cyclotella cryptica CCMP332, a Model for Cell Wall Morphogenesis, Salinity Adaptation, and Lipid Production in Diatoms (Bacillariophyta).</title>
        <authorList>
            <person name="Roberts W.R."/>
            <person name="Downey K.M."/>
            <person name="Ruck E.C."/>
            <person name="Traller J.C."/>
            <person name="Alverson A.J."/>
        </authorList>
    </citation>
    <scope>NUCLEOTIDE SEQUENCE [LARGE SCALE GENOMIC DNA]</scope>
    <source>
        <strain evidence="8 9">CCMP332</strain>
    </source>
</reference>
<dbReference type="Gene3D" id="3.40.50.300">
    <property type="entry name" value="P-loop containing nucleotide triphosphate hydrolases"/>
    <property type="match status" value="2"/>
</dbReference>
<dbReference type="GO" id="GO:0016787">
    <property type="term" value="F:hydrolase activity"/>
    <property type="evidence" value="ECO:0007669"/>
    <property type="project" value="UniProtKB-KW"/>
</dbReference>
<feature type="region of interest" description="Disordered" evidence="6">
    <location>
        <begin position="273"/>
        <end position="503"/>
    </location>
</feature>
<evidence type="ECO:0000256" key="5">
    <source>
        <dbReference type="SAM" id="Coils"/>
    </source>
</evidence>
<dbReference type="InterPro" id="IPR045055">
    <property type="entry name" value="DNA2/NAM7-like"/>
</dbReference>
<evidence type="ECO:0000256" key="6">
    <source>
        <dbReference type="SAM" id="MobiDB-lite"/>
    </source>
</evidence>
<evidence type="ECO:0000256" key="2">
    <source>
        <dbReference type="ARBA" id="ARBA00022801"/>
    </source>
</evidence>
<dbReference type="CDD" id="cd18042">
    <property type="entry name" value="DEXXQc_SETX"/>
    <property type="match status" value="1"/>
</dbReference>
<feature type="compositionally biased region" description="Polar residues" evidence="6">
    <location>
        <begin position="388"/>
        <end position="407"/>
    </location>
</feature>
<feature type="domain" description="WW" evidence="7">
    <location>
        <begin position="1024"/>
        <end position="1061"/>
    </location>
</feature>
<dbReference type="SUPFAM" id="SSF57667">
    <property type="entry name" value="beta-beta-alpha zinc fingers"/>
    <property type="match status" value="1"/>
</dbReference>
<feature type="region of interest" description="Disordered" evidence="6">
    <location>
        <begin position="1"/>
        <end position="107"/>
    </location>
</feature>
<dbReference type="InterPro" id="IPR027417">
    <property type="entry name" value="P-loop_NTPase"/>
</dbReference>
<dbReference type="EMBL" id="JABMIG020000200">
    <property type="protein sequence ID" value="KAL3786185.1"/>
    <property type="molecule type" value="Genomic_DNA"/>
</dbReference>
<feature type="compositionally biased region" description="Polar residues" evidence="6">
    <location>
        <begin position="98"/>
        <end position="107"/>
    </location>
</feature>
<dbReference type="Gene3D" id="3.30.160.60">
    <property type="entry name" value="Classic Zinc Finger"/>
    <property type="match status" value="1"/>
</dbReference>
<sequence length="1463" mass="161177">MASSDPNDTVNGDRRPSQRTRGYSEIDLPATSQISMSIQDNANASPRSTMTRGSFHPSPRGQQPFEDSGEEWCNHRGSISNFPSSSTMPRINDYPFQAPSSHGSQMPPSNKVNMTAGSKIQQNNESPPSFFCSICHVGCNHEFAYQQHLNGKKHAKRVAQLRTYALAFSGGGTSVSRMLHSSYSQHQVPVQAVPPNGFVDTSPVHADNVSVTEKQQSPSLPAKGPLGHSCDAEDRDDESEEEGEIDEEEEDIEHLYNDFQEPNISQVDADACVEEGCAEENNVEPIVDSDIDEMFGEEDDEEDGNGGEISALVASEAATEQDREAQDRNIADPQKPDHSGSLVKNDYVTETEVSMSPKKNDDDEQDMFGESSDDDENDHQVCDDRTSDAITSNTNATLLKAKTNGSQIPGPMFSDSIQTNQDEDIVDMFGSSDEDEHHNSTERSSSSIQRSLHHNEAAPSAPMTASEALAAARRRASITKVQKRDVGKEKQKSLLKHVSTTSAVPLTSKQRDLTDIPKRSYYPPVHPDKFWSTLRGWDFISDLNDTMKKNAQSSTKHDQNRTGKGKKRPFDELGVNEKSSLSLPDSFDCIAQYKALWAPLLIDEAKAQLLSEVVSAQSSPTTAWVNRTQLVVGIAAKVERSRSAKDLSIESGSGSTTALVEPTVVLHVRSIIRGGGLGCPVCPNDLLLFVREANIVELALRGKVFEDIDDCATESGVLCLGKFSKGRLGFVGQALNHRSRSIDGLIVRASQETWSRFSSLDEMFVIRIGSNVTALRECNALSRVDGVPLSKYLLDGKTNSSEDEHDSYAVVNSTNVTKFDPLSQSGLPVGFRIYVKSKMNSSQLQAITASSREYGCGGFTLIKGPPGTGKSTTLVSVLNALHLRQYQEYYAAIERIITDSDVSTYYEELALLNKANEVKPRILVCAPSNAAVDNVVVKIMNDRFVDGNGSKYSPSIIRVGTGIVNDIAKKVSLQGAVDSIVLQGSDPTKLDSLIANGRNELKRLLREIQKLKIRIQALVDACPYDICEDWEVRISEDPSEGFRVLFVNHKTKTTTFDIPPKVRPTEKPCCVKKLPHYIELLKSLTKYVERHNSESSTLEKCIILQNHANTKREGGGVEESSLSLLQELETHLLNSTHIVLTTLGSAGSRAVESANKFEVIVIDEAAQSSEMSTLVALQLGSSHAILVGDPQQLPATVFSMSGRSTKYDRSLFQRLEQCSHPVVMLNTQYRMHPMISEFPRHIFYEGMLIDGPNVQATNFGGKMISIAKNFPHFKPLTILDLDSKEEREGTGLSNIHEAQLVLHLYLSLDRKSDGLLAKTRVAVITPYAQQTLVLHRLFSDTFGSSYLERVEISTVDAFQGREAGIVIYSCVRAGGKGSGIGFLSDVQRMNVALTRAKYFLFIIARRRSIMVNVYWRKLIGFAREKKSLIHVPIDRCKKDGRFPDLSTLGPSDIEYSCESDYSA</sequence>
<dbReference type="PANTHER" id="PTHR10887:SF495">
    <property type="entry name" value="HELICASE SENATAXIN ISOFORM X1-RELATED"/>
    <property type="match status" value="1"/>
</dbReference>
<feature type="coiled-coil region" evidence="5">
    <location>
        <begin position="994"/>
        <end position="1021"/>
    </location>
</feature>
<organism evidence="8 9">
    <name type="scientific">Cyclotella cryptica</name>
    <dbReference type="NCBI Taxonomy" id="29204"/>
    <lineage>
        <taxon>Eukaryota</taxon>
        <taxon>Sar</taxon>
        <taxon>Stramenopiles</taxon>
        <taxon>Ochrophyta</taxon>
        <taxon>Bacillariophyta</taxon>
        <taxon>Coscinodiscophyceae</taxon>
        <taxon>Thalassiosirophycidae</taxon>
        <taxon>Stephanodiscales</taxon>
        <taxon>Stephanodiscaceae</taxon>
        <taxon>Cyclotella</taxon>
    </lineage>
</organism>
<evidence type="ECO:0000256" key="3">
    <source>
        <dbReference type="ARBA" id="ARBA00022806"/>
    </source>
</evidence>
<feature type="compositionally biased region" description="Acidic residues" evidence="6">
    <location>
        <begin position="233"/>
        <end position="249"/>
    </location>
</feature>
<keyword evidence="4" id="KW-0067">ATP-binding</keyword>
<dbReference type="FunFam" id="3.40.50.300:FF:000326">
    <property type="entry name" value="P-loop containing nucleoside triphosphate hydrolase"/>
    <property type="match status" value="1"/>
</dbReference>
<keyword evidence="2" id="KW-0378">Hydrolase</keyword>
<dbReference type="InterPro" id="IPR003604">
    <property type="entry name" value="Matrin/U1-like-C_Znf_C2H2"/>
</dbReference>
<dbReference type="GO" id="GO:0005524">
    <property type="term" value="F:ATP binding"/>
    <property type="evidence" value="ECO:0007669"/>
    <property type="project" value="UniProtKB-KW"/>
</dbReference>
<feature type="region of interest" description="Disordered" evidence="6">
    <location>
        <begin position="209"/>
        <end position="249"/>
    </location>
</feature>
<gene>
    <name evidence="8" type="ORF">HJC23_001261</name>
</gene>
<dbReference type="GO" id="GO:0004386">
    <property type="term" value="F:helicase activity"/>
    <property type="evidence" value="ECO:0007669"/>
    <property type="project" value="UniProtKB-KW"/>
</dbReference>
<feature type="compositionally biased region" description="Polar residues" evidence="6">
    <location>
        <begin position="1"/>
        <end position="10"/>
    </location>
</feature>
<dbReference type="Pfam" id="PF13086">
    <property type="entry name" value="AAA_11"/>
    <property type="match status" value="1"/>
</dbReference>
<comment type="caution">
    <text evidence="8">The sequence shown here is derived from an EMBL/GenBank/DDBJ whole genome shotgun (WGS) entry which is preliminary data.</text>
</comment>
<dbReference type="SUPFAM" id="SSF52540">
    <property type="entry name" value="P-loop containing nucleoside triphosphate hydrolases"/>
    <property type="match status" value="1"/>
</dbReference>
<feature type="compositionally biased region" description="Polar residues" evidence="6">
    <location>
        <begin position="30"/>
        <end position="52"/>
    </location>
</feature>
<name>A0ABD3PDH6_9STRA</name>
<dbReference type="Pfam" id="PF13087">
    <property type="entry name" value="AAA_12"/>
    <property type="match status" value="1"/>
</dbReference>
<evidence type="ECO:0000313" key="8">
    <source>
        <dbReference type="EMBL" id="KAL3786185.1"/>
    </source>
</evidence>
<dbReference type="InterPro" id="IPR036236">
    <property type="entry name" value="Znf_C2H2_sf"/>
</dbReference>
<evidence type="ECO:0000256" key="1">
    <source>
        <dbReference type="ARBA" id="ARBA00022741"/>
    </source>
</evidence>
<dbReference type="Proteomes" id="UP001516023">
    <property type="component" value="Unassembled WGS sequence"/>
</dbReference>
<dbReference type="PROSITE" id="PS50020">
    <property type="entry name" value="WW_DOMAIN_2"/>
    <property type="match status" value="1"/>
</dbReference>
<evidence type="ECO:0000313" key="9">
    <source>
        <dbReference type="Proteomes" id="UP001516023"/>
    </source>
</evidence>
<evidence type="ECO:0000259" key="7">
    <source>
        <dbReference type="PROSITE" id="PS50020"/>
    </source>
</evidence>
<evidence type="ECO:0000256" key="4">
    <source>
        <dbReference type="ARBA" id="ARBA00022840"/>
    </source>
</evidence>
<feature type="compositionally biased region" description="Basic and acidic residues" evidence="6">
    <location>
        <begin position="320"/>
        <end position="338"/>
    </location>
</feature>
<dbReference type="SMART" id="SM00451">
    <property type="entry name" value="ZnF_U1"/>
    <property type="match status" value="1"/>
</dbReference>
<feature type="compositionally biased region" description="Acidic residues" evidence="6">
    <location>
        <begin position="362"/>
        <end position="377"/>
    </location>
</feature>
<dbReference type="CDD" id="cd00201">
    <property type="entry name" value="WW"/>
    <property type="match status" value="1"/>
</dbReference>
<protein>
    <recommendedName>
        <fullName evidence="7">WW domain-containing protein</fullName>
    </recommendedName>
</protein>
<proteinExistence type="predicted"/>
<feature type="compositionally biased region" description="Acidic residues" evidence="6">
    <location>
        <begin position="273"/>
        <end position="305"/>
    </location>
</feature>
<dbReference type="CDD" id="cd18808">
    <property type="entry name" value="SF1_C_Upf1"/>
    <property type="match status" value="1"/>
</dbReference>
<feature type="compositionally biased region" description="Polar residues" evidence="6">
    <location>
        <begin position="209"/>
        <end position="219"/>
    </location>
</feature>
<keyword evidence="3" id="KW-0347">Helicase</keyword>
<dbReference type="PANTHER" id="PTHR10887">
    <property type="entry name" value="DNA2/NAM7 HELICASE FAMILY"/>
    <property type="match status" value="1"/>
</dbReference>
<feature type="compositionally biased region" description="Basic and acidic residues" evidence="6">
    <location>
        <begin position="378"/>
        <end position="387"/>
    </location>
</feature>
<keyword evidence="1" id="KW-0547">Nucleotide-binding</keyword>
<accession>A0ABD3PDH6</accession>
<dbReference type="InterPro" id="IPR047187">
    <property type="entry name" value="SF1_C_Upf1"/>
</dbReference>
<feature type="compositionally biased region" description="Polar residues" evidence="6">
    <location>
        <begin position="77"/>
        <end position="89"/>
    </location>
</feature>
<dbReference type="InterPro" id="IPR001202">
    <property type="entry name" value="WW_dom"/>
</dbReference>
<dbReference type="InterPro" id="IPR013087">
    <property type="entry name" value="Znf_C2H2_type"/>
</dbReference>
<feature type="region of interest" description="Disordered" evidence="6">
    <location>
        <begin position="549"/>
        <end position="579"/>
    </location>
</feature>
<dbReference type="InterPro" id="IPR041677">
    <property type="entry name" value="DNA2/NAM7_AAA_11"/>
</dbReference>
<keyword evidence="9" id="KW-1185">Reference proteome</keyword>
<dbReference type="Pfam" id="PF12874">
    <property type="entry name" value="zf-met"/>
    <property type="match status" value="1"/>
</dbReference>
<dbReference type="InterPro" id="IPR041679">
    <property type="entry name" value="DNA2/NAM7-like_C"/>
</dbReference>
<feature type="compositionally biased region" description="Basic and acidic residues" evidence="6">
    <location>
        <begin position="482"/>
        <end position="492"/>
    </location>
</feature>
<dbReference type="GO" id="GO:0005694">
    <property type="term" value="C:chromosome"/>
    <property type="evidence" value="ECO:0007669"/>
    <property type="project" value="UniProtKB-ARBA"/>
</dbReference>
<keyword evidence="5" id="KW-0175">Coiled coil</keyword>